<dbReference type="GO" id="GO:0019148">
    <property type="term" value="F:D-cysteine desulfhydrase activity"/>
    <property type="evidence" value="ECO:0007669"/>
    <property type="project" value="TreeGrafter"/>
</dbReference>
<dbReference type="SUPFAM" id="SSF53686">
    <property type="entry name" value="Tryptophan synthase beta subunit-like PLP-dependent enzymes"/>
    <property type="match status" value="1"/>
</dbReference>
<dbReference type="InterPro" id="IPR036052">
    <property type="entry name" value="TrpB-like_PALP_sf"/>
</dbReference>
<dbReference type="InterPro" id="IPR027278">
    <property type="entry name" value="ACCD_DCysDesulf"/>
</dbReference>
<keyword evidence="8" id="KW-1185">Reference proteome</keyword>
<comment type="cofactor">
    <cofactor evidence="1">
        <name>pyridoxal 5'-phosphate</name>
        <dbReference type="ChEBI" id="CHEBI:597326"/>
    </cofactor>
</comment>
<feature type="domain" description="Tryptophan synthase beta chain-like PALP" evidence="6">
    <location>
        <begin position="12"/>
        <end position="286"/>
    </location>
</feature>
<sequence length="304" mass="33638">MLLPNPISTQEIHLPLLEENGIRLSIKRLDQVHNLVSGNKFYKLKYNLEEAQKSGFSTVLTFGGAFSNHIHATAAAARVEGFKSIGIIRGEETIPSNPTLSFAKSEGMQLDFINREDYRKKAEDSFIEKLKEKFGFFYLIPEGGTNSLAIKGTKEILGKEDAEFTHIGCSIGTGGTFAGLAESILSHQHLLGFSSLKGDFIHSETNHLLEENLINPLGKYSIFDAYHFGGYGKSGAELLDFIKWFYSETQIPLDPIYTGKMMFGIIDLIRKDFFEKGSHILAIHSGGLQGIAGFNQRLGTSLPL</sequence>
<evidence type="ECO:0000256" key="1">
    <source>
        <dbReference type="ARBA" id="ARBA00001933"/>
    </source>
</evidence>
<feature type="modified residue" description="N6-(pyridoxal phosphate)lysine" evidence="5">
    <location>
        <position position="40"/>
    </location>
</feature>
<dbReference type="PANTHER" id="PTHR43780">
    <property type="entry name" value="1-AMINOCYCLOPROPANE-1-CARBOXYLATE DEAMINASE-RELATED"/>
    <property type="match status" value="1"/>
</dbReference>
<dbReference type="PIRSF" id="PIRSF006278">
    <property type="entry name" value="ACCD_DCysDesulf"/>
    <property type="match status" value="1"/>
</dbReference>
<keyword evidence="3 5" id="KW-0663">Pyridoxal phosphate</keyword>
<protein>
    <submittedName>
        <fullName evidence="7">Pyridoxal-phosphate dependent enzyme</fullName>
    </submittedName>
</protein>
<proteinExistence type="inferred from homology"/>
<gene>
    <name evidence="7" type="ORF">NU887_09085</name>
</gene>
<evidence type="ECO:0000313" key="7">
    <source>
        <dbReference type="EMBL" id="MCR9015188.1"/>
    </source>
</evidence>
<evidence type="ECO:0000256" key="5">
    <source>
        <dbReference type="PIRSR" id="PIRSR006278-2"/>
    </source>
</evidence>
<dbReference type="AlphaFoldDB" id="A0A9X2P3J7"/>
<organism evidence="7 8">
    <name type="scientific">Aquiflexum gelatinilyticum</name>
    <dbReference type="NCBI Taxonomy" id="2961943"/>
    <lineage>
        <taxon>Bacteria</taxon>
        <taxon>Pseudomonadati</taxon>
        <taxon>Bacteroidota</taxon>
        <taxon>Cytophagia</taxon>
        <taxon>Cytophagales</taxon>
        <taxon>Cyclobacteriaceae</taxon>
        <taxon>Aquiflexum</taxon>
    </lineage>
</organism>
<dbReference type="Gene3D" id="3.40.50.1100">
    <property type="match status" value="2"/>
</dbReference>
<accession>A0A9X2P3J7</accession>
<dbReference type="Proteomes" id="UP001142175">
    <property type="component" value="Unassembled WGS sequence"/>
</dbReference>
<evidence type="ECO:0000256" key="4">
    <source>
        <dbReference type="PIRSR" id="PIRSR006278-1"/>
    </source>
</evidence>
<dbReference type="InterPro" id="IPR001926">
    <property type="entry name" value="TrpB-like_PALP"/>
</dbReference>
<feature type="active site" description="Nucleophile" evidence="4">
    <location>
        <position position="67"/>
    </location>
</feature>
<comment type="similarity">
    <text evidence="2">Belongs to the ACC deaminase/D-cysteine desulfhydrase family.</text>
</comment>
<reference evidence="7" key="1">
    <citation type="submission" date="2022-08" db="EMBL/GenBank/DDBJ databases">
        <authorList>
            <person name="Zhang D."/>
        </authorList>
    </citation>
    <scope>NUCLEOTIDE SEQUENCE</scope>
    <source>
        <strain evidence="7">XJ19-11</strain>
    </source>
</reference>
<dbReference type="PANTHER" id="PTHR43780:SF2">
    <property type="entry name" value="1-AMINOCYCLOPROPANE-1-CARBOXYLATE DEAMINASE-RELATED"/>
    <property type="match status" value="1"/>
</dbReference>
<evidence type="ECO:0000256" key="3">
    <source>
        <dbReference type="ARBA" id="ARBA00022898"/>
    </source>
</evidence>
<dbReference type="Pfam" id="PF00291">
    <property type="entry name" value="PALP"/>
    <property type="match status" value="1"/>
</dbReference>
<dbReference type="EMBL" id="JANSUY010000004">
    <property type="protein sequence ID" value="MCR9015188.1"/>
    <property type="molecule type" value="Genomic_DNA"/>
</dbReference>
<comment type="caution">
    <text evidence="7">The sequence shown here is derived from an EMBL/GenBank/DDBJ whole genome shotgun (WGS) entry which is preliminary data.</text>
</comment>
<evidence type="ECO:0000256" key="2">
    <source>
        <dbReference type="ARBA" id="ARBA00008639"/>
    </source>
</evidence>
<name>A0A9X2P3J7_9BACT</name>
<evidence type="ECO:0000313" key="8">
    <source>
        <dbReference type="Proteomes" id="UP001142175"/>
    </source>
</evidence>
<evidence type="ECO:0000259" key="6">
    <source>
        <dbReference type="Pfam" id="PF00291"/>
    </source>
</evidence>